<keyword evidence="3" id="KW-0238">DNA-binding</keyword>
<keyword evidence="2" id="KW-0805">Transcription regulation</keyword>
<dbReference type="SUPFAM" id="SSF47459">
    <property type="entry name" value="HLH, helix-loop-helix DNA-binding domain"/>
    <property type="match status" value="1"/>
</dbReference>
<evidence type="ECO:0000256" key="2">
    <source>
        <dbReference type="ARBA" id="ARBA00023015"/>
    </source>
</evidence>
<dbReference type="Pfam" id="PF00010">
    <property type="entry name" value="HLH"/>
    <property type="match status" value="1"/>
</dbReference>
<protein>
    <submittedName>
        <fullName evidence="7">Transcription factor ORG2-like</fullName>
    </submittedName>
</protein>
<name>A0A7J7CU91_TRIWF</name>
<sequence>MLALSPSMLSTIGWPLEESLIGHETTPDDSQSLLDDQYYLPPPIAHPQILEPLHAFTSYGTGDEVPKDNSKKLNHNASERHRRTKINCLYSSLRSLLPPDDQKKKLSVPATVDRVIKYIPELQQQVERLVGKKEKLCARLSRDLDQVVDHHHHDREKKLKRKFNQTSSFAVSTARISDTEVAVQISTLKMHGNPILLLSHIIYSLEEDELLLINVNSSESSGGIVFYNLHLQIYRDGSSIIMELSASKVKNYKGNTIIQQAYVFAEAGAGQGWATLVCSRPSPDFWAGGEHNHSTVHLNLVS</sequence>
<feature type="domain" description="BHLH" evidence="6">
    <location>
        <begin position="70"/>
        <end position="122"/>
    </location>
</feature>
<dbReference type="InterPro" id="IPR036638">
    <property type="entry name" value="HLH_DNA-bd_sf"/>
</dbReference>
<dbReference type="GO" id="GO:0000981">
    <property type="term" value="F:DNA-binding transcription factor activity, RNA polymerase II-specific"/>
    <property type="evidence" value="ECO:0007669"/>
    <property type="project" value="TreeGrafter"/>
</dbReference>
<dbReference type="Proteomes" id="UP000593562">
    <property type="component" value="Unassembled WGS sequence"/>
</dbReference>
<keyword evidence="8" id="KW-1185">Reference proteome</keyword>
<dbReference type="GO" id="GO:0046983">
    <property type="term" value="F:protein dimerization activity"/>
    <property type="evidence" value="ECO:0007669"/>
    <property type="project" value="InterPro"/>
</dbReference>
<dbReference type="PANTHER" id="PTHR13935">
    <property type="entry name" value="ACHAETE-SCUTE TRANSCRIPTION FACTOR-RELATED"/>
    <property type="match status" value="1"/>
</dbReference>
<accession>A0A7J7CU91</accession>
<evidence type="ECO:0000256" key="4">
    <source>
        <dbReference type="ARBA" id="ARBA00023163"/>
    </source>
</evidence>
<proteinExistence type="predicted"/>
<reference evidence="7 8" key="1">
    <citation type="journal article" date="2020" name="Nat. Commun.">
        <title>Genome of Tripterygium wilfordii and identification of cytochrome P450 involved in triptolide biosynthesis.</title>
        <authorList>
            <person name="Tu L."/>
            <person name="Su P."/>
            <person name="Zhang Z."/>
            <person name="Gao L."/>
            <person name="Wang J."/>
            <person name="Hu T."/>
            <person name="Zhou J."/>
            <person name="Zhang Y."/>
            <person name="Zhao Y."/>
            <person name="Liu Y."/>
            <person name="Song Y."/>
            <person name="Tong Y."/>
            <person name="Lu Y."/>
            <person name="Yang J."/>
            <person name="Xu C."/>
            <person name="Jia M."/>
            <person name="Peters R.J."/>
            <person name="Huang L."/>
            <person name="Gao W."/>
        </authorList>
    </citation>
    <scope>NUCLEOTIDE SEQUENCE [LARGE SCALE GENOMIC DNA]</scope>
    <source>
        <strain evidence="8">cv. XIE 37</strain>
        <tissue evidence="7">Leaf</tissue>
    </source>
</reference>
<evidence type="ECO:0000256" key="1">
    <source>
        <dbReference type="ARBA" id="ARBA00004123"/>
    </source>
</evidence>
<evidence type="ECO:0000259" key="6">
    <source>
        <dbReference type="PROSITE" id="PS50888"/>
    </source>
</evidence>
<keyword evidence="4" id="KW-0804">Transcription</keyword>
<evidence type="ECO:0000313" key="8">
    <source>
        <dbReference type="Proteomes" id="UP000593562"/>
    </source>
</evidence>
<dbReference type="AlphaFoldDB" id="A0A7J7CU91"/>
<dbReference type="EMBL" id="JAAARO010000013">
    <property type="protein sequence ID" value="KAF5737643.1"/>
    <property type="molecule type" value="Genomic_DNA"/>
</dbReference>
<dbReference type="CDD" id="cd18914">
    <property type="entry name" value="bHLH_AtORG2_like"/>
    <property type="match status" value="1"/>
</dbReference>
<dbReference type="PANTHER" id="PTHR13935:SF41">
    <property type="entry name" value="TRANSCRIPTION FACTOR ORG2-RELATED"/>
    <property type="match status" value="1"/>
</dbReference>
<dbReference type="GO" id="GO:0090575">
    <property type="term" value="C:RNA polymerase II transcription regulator complex"/>
    <property type="evidence" value="ECO:0007669"/>
    <property type="project" value="TreeGrafter"/>
</dbReference>
<evidence type="ECO:0000256" key="5">
    <source>
        <dbReference type="ARBA" id="ARBA00023242"/>
    </source>
</evidence>
<dbReference type="InterPro" id="IPR015660">
    <property type="entry name" value="MASH1/Ascl1a-like"/>
</dbReference>
<keyword evidence="5" id="KW-0539">Nucleus</keyword>
<gene>
    <name evidence="7" type="ORF">HS088_TW13G00530</name>
</gene>
<evidence type="ECO:0000313" key="7">
    <source>
        <dbReference type="EMBL" id="KAF5737643.1"/>
    </source>
</evidence>
<comment type="caution">
    <text evidence="7">The sequence shown here is derived from an EMBL/GenBank/DDBJ whole genome shotgun (WGS) entry which is preliminary data.</text>
</comment>
<comment type="subcellular location">
    <subcellularLocation>
        <location evidence="1">Nucleus</location>
    </subcellularLocation>
</comment>
<dbReference type="Gene3D" id="4.10.280.10">
    <property type="entry name" value="Helix-loop-helix DNA-binding domain"/>
    <property type="match status" value="1"/>
</dbReference>
<dbReference type="SMART" id="SM00353">
    <property type="entry name" value="HLH"/>
    <property type="match status" value="1"/>
</dbReference>
<dbReference type="GO" id="GO:0010106">
    <property type="term" value="P:cellular response to iron ion starvation"/>
    <property type="evidence" value="ECO:0007669"/>
    <property type="project" value="UniProtKB-ARBA"/>
</dbReference>
<dbReference type="InParanoid" id="A0A7J7CU91"/>
<dbReference type="InterPro" id="IPR011598">
    <property type="entry name" value="bHLH_dom"/>
</dbReference>
<organism evidence="7 8">
    <name type="scientific">Tripterygium wilfordii</name>
    <name type="common">Thunder God vine</name>
    <dbReference type="NCBI Taxonomy" id="458696"/>
    <lineage>
        <taxon>Eukaryota</taxon>
        <taxon>Viridiplantae</taxon>
        <taxon>Streptophyta</taxon>
        <taxon>Embryophyta</taxon>
        <taxon>Tracheophyta</taxon>
        <taxon>Spermatophyta</taxon>
        <taxon>Magnoliopsida</taxon>
        <taxon>eudicotyledons</taxon>
        <taxon>Gunneridae</taxon>
        <taxon>Pentapetalae</taxon>
        <taxon>rosids</taxon>
        <taxon>fabids</taxon>
        <taxon>Celastrales</taxon>
        <taxon>Celastraceae</taxon>
        <taxon>Tripterygium</taxon>
    </lineage>
</organism>
<dbReference type="FunCoup" id="A0A7J7CU91">
    <property type="interactions" value="117"/>
</dbReference>
<dbReference type="GO" id="GO:0000977">
    <property type="term" value="F:RNA polymerase II transcription regulatory region sequence-specific DNA binding"/>
    <property type="evidence" value="ECO:0007669"/>
    <property type="project" value="TreeGrafter"/>
</dbReference>
<dbReference type="PROSITE" id="PS50888">
    <property type="entry name" value="BHLH"/>
    <property type="match status" value="1"/>
</dbReference>
<evidence type="ECO:0000256" key="3">
    <source>
        <dbReference type="ARBA" id="ARBA00023125"/>
    </source>
</evidence>
<dbReference type="FunFam" id="4.10.280.10:FF:000074">
    <property type="entry name" value="Transcription factor ORG2"/>
    <property type="match status" value="1"/>
</dbReference>